<dbReference type="InParanoid" id="A0A136J1U3"/>
<accession>A0A136J1U3</accession>
<feature type="transmembrane region" description="Helical" evidence="6">
    <location>
        <begin position="253"/>
        <end position="277"/>
    </location>
</feature>
<dbReference type="PROSITE" id="PS50850">
    <property type="entry name" value="MFS"/>
    <property type="match status" value="1"/>
</dbReference>
<evidence type="ECO:0000256" key="2">
    <source>
        <dbReference type="ARBA" id="ARBA00022692"/>
    </source>
</evidence>
<name>A0A136J1U3_9PEZI</name>
<sequence>MSDNGTATPPVAHNTYHDQQGSASNSDVEKDPGLNPLEPSRSGSLYFASAISLPREILLVAVVCCAQLTTQAGLAQVLAILKTIANDFDLHSPGEESWLIAAYSLTVGSFILISGRLGDVFGYKRMMIIGYLWYSFWSLVCGLAVYRGAFMFTFARALQGIGPSILLPNGLAVLGASYPNGHRKNMAFSLFGACAPGGAIIGAALAAVFARFAWWPWTFFVSSIGLLFLAVLAVFVVPSIPPHKDPKTLSFKALIIETDIVAGLVGVTGLILVNVAWNQAPIVGWTTPYVYVLLILGFLVLAAFIYMELYQSEHPLLPLHALNSNVGFVLACMAFGWGCFGIWIYYSWVFCARVLDLPELLVVGWFSPVVISGAVAAICTGLVLGRIGPAWTMVIAMSSFLAGSALFAFRPTDQTYWIQMFLCTVITPWGMDMSFPAATLILSDAVPRRHQGVAASLVNTVVNYSISLALGFAGTAESYLSHDISTKQGLEFGYRIGLYMAVGLAGLGWLTSIAFLVKSSSGSRAKK</sequence>
<evidence type="ECO:0000256" key="5">
    <source>
        <dbReference type="SAM" id="MobiDB-lite"/>
    </source>
</evidence>
<evidence type="ECO:0000259" key="7">
    <source>
        <dbReference type="PROSITE" id="PS50850"/>
    </source>
</evidence>
<dbReference type="InterPro" id="IPR011701">
    <property type="entry name" value="MFS"/>
</dbReference>
<organism evidence="8 9">
    <name type="scientific">Microdochium bolleyi</name>
    <dbReference type="NCBI Taxonomy" id="196109"/>
    <lineage>
        <taxon>Eukaryota</taxon>
        <taxon>Fungi</taxon>
        <taxon>Dikarya</taxon>
        <taxon>Ascomycota</taxon>
        <taxon>Pezizomycotina</taxon>
        <taxon>Sordariomycetes</taxon>
        <taxon>Xylariomycetidae</taxon>
        <taxon>Xylariales</taxon>
        <taxon>Microdochiaceae</taxon>
        <taxon>Microdochium</taxon>
    </lineage>
</organism>
<comment type="subcellular location">
    <subcellularLocation>
        <location evidence="1">Membrane</location>
        <topology evidence="1">Multi-pass membrane protein</topology>
    </subcellularLocation>
</comment>
<evidence type="ECO:0000256" key="3">
    <source>
        <dbReference type="ARBA" id="ARBA00022989"/>
    </source>
</evidence>
<evidence type="ECO:0000256" key="1">
    <source>
        <dbReference type="ARBA" id="ARBA00004141"/>
    </source>
</evidence>
<keyword evidence="4 6" id="KW-0472">Membrane</keyword>
<feature type="region of interest" description="Disordered" evidence="5">
    <location>
        <begin position="1"/>
        <end position="34"/>
    </location>
</feature>
<dbReference type="Gene3D" id="1.20.1250.20">
    <property type="entry name" value="MFS general substrate transporter like domains"/>
    <property type="match status" value="2"/>
</dbReference>
<feature type="domain" description="Major facilitator superfamily (MFS) profile" evidence="7">
    <location>
        <begin position="59"/>
        <end position="520"/>
    </location>
</feature>
<protein>
    <submittedName>
        <fullName evidence="8">Major facilitator superfamily-domain-containing protein</fullName>
    </submittedName>
</protein>
<dbReference type="Pfam" id="PF07690">
    <property type="entry name" value="MFS_1"/>
    <property type="match status" value="1"/>
</dbReference>
<keyword evidence="9" id="KW-1185">Reference proteome</keyword>
<reference evidence="9" key="1">
    <citation type="submission" date="2016-02" db="EMBL/GenBank/DDBJ databases">
        <title>Draft genome sequence of Microdochium bolleyi, a fungal endophyte of beachgrass.</title>
        <authorList>
            <consortium name="DOE Joint Genome Institute"/>
            <person name="David A.S."/>
            <person name="May G."/>
            <person name="Haridas S."/>
            <person name="Lim J."/>
            <person name="Wang M."/>
            <person name="Labutti K."/>
            <person name="Lipzen A."/>
            <person name="Barry K."/>
            <person name="Grigoriev I.V."/>
        </authorList>
    </citation>
    <scope>NUCLEOTIDE SEQUENCE [LARGE SCALE GENOMIC DNA]</scope>
    <source>
        <strain evidence="9">J235TASD1</strain>
    </source>
</reference>
<feature type="transmembrane region" description="Helical" evidence="6">
    <location>
        <begin position="57"/>
        <end position="78"/>
    </location>
</feature>
<dbReference type="InterPro" id="IPR020846">
    <property type="entry name" value="MFS_dom"/>
</dbReference>
<feature type="transmembrane region" description="Helical" evidence="6">
    <location>
        <begin position="190"/>
        <end position="214"/>
    </location>
</feature>
<dbReference type="PANTHER" id="PTHR42718">
    <property type="entry name" value="MAJOR FACILITATOR SUPERFAMILY MULTIDRUG TRANSPORTER MFSC"/>
    <property type="match status" value="1"/>
</dbReference>
<dbReference type="OrthoDB" id="2428527at2759"/>
<feature type="transmembrane region" description="Helical" evidence="6">
    <location>
        <begin position="328"/>
        <end position="348"/>
    </location>
</feature>
<feature type="transmembrane region" description="Helical" evidence="6">
    <location>
        <begin position="98"/>
        <end position="117"/>
    </location>
</feature>
<feature type="transmembrane region" description="Helical" evidence="6">
    <location>
        <begin position="391"/>
        <end position="410"/>
    </location>
</feature>
<feature type="transmembrane region" description="Helical" evidence="6">
    <location>
        <begin position="220"/>
        <end position="241"/>
    </location>
</feature>
<dbReference type="Proteomes" id="UP000070501">
    <property type="component" value="Unassembled WGS sequence"/>
</dbReference>
<dbReference type="SUPFAM" id="SSF103473">
    <property type="entry name" value="MFS general substrate transporter"/>
    <property type="match status" value="1"/>
</dbReference>
<feature type="transmembrane region" description="Helical" evidence="6">
    <location>
        <begin position="129"/>
        <end position="149"/>
    </location>
</feature>
<dbReference type="EMBL" id="KQ964251">
    <property type="protein sequence ID" value="KXJ91054.1"/>
    <property type="molecule type" value="Genomic_DNA"/>
</dbReference>
<evidence type="ECO:0000313" key="9">
    <source>
        <dbReference type="Proteomes" id="UP000070501"/>
    </source>
</evidence>
<feature type="compositionally biased region" description="Polar residues" evidence="5">
    <location>
        <begin position="17"/>
        <end position="26"/>
    </location>
</feature>
<evidence type="ECO:0000256" key="4">
    <source>
        <dbReference type="ARBA" id="ARBA00023136"/>
    </source>
</evidence>
<evidence type="ECO:0000313" key="8">
    <source>
        <dbReference type="EMBL" id="KXJ91054.1"/>
    </source>
</evidence>
<feature type="transmembrane region" description="Helical" evidence="6">
    <location>
        <begin position="496"/>
        <end position="517"/>
    </location>
</feature>
<proteinExistence type="predicted"/>
<feature type="transmembrane region" description="Helical" evidence="6">
    <location>
        <begin position="454"/>
        <end position="476"/>
    </location>
</feature>
<dbReference type="GO" id="GO:0016020">
    <property type="term" value="C:membrane"/>
    <property type="evidence" value="ECO:0007669"/>
    <property type="project" value="UniProtKB-SubCell"/>
</dbReference>
<gene>
    <name evidence="8" type="ORF">Micbo1qcDRAFT_225912</name>
</gene>
<evidence type="ECO:0000256" key="6">
    <source>
        <dbReference type="SAM" id="Phobius"/>
    </source>
</evidence>
<dbReference type="PANTHER" id="PTHR42718:SF1">
    <property type="entry name" value="LOW AFFINITY AMMONIUM TRANSPORTER"/>
    <property type="match status" value="1"/>
</dbReference>
<dbReference type="InterPro" id="IPR036259">
    <property type="entry name" value="MFS_trans_sf"/>
</dbReference>
<feature type="transmembrane region" description="Helical" evidence="6">
    <location>
        <begin position="289"/>
        <end position="307"/>
    </location>
</feature>
<feature type="transmembrane region" description="Helical" evidence="6">
    <location>
        <begin position="360"/>
        <end position="384"/>
    </location>
</feature>
<keyword evidence="2 6" id="KW-0812">Transmembrane</keyword>
<dbReference type="GO" id="GO:0022857">
    <property type="term" value="F:transmembrane transporter activity"/>
    <property type="evidence" value="ECO:0007669"/>
    <property type="project" value="InterPro"/>
</dbReference>
<dbReference type="AlphaFoldDB" id="A0A136J1U3"/>
<dbReference type="FunCoup" id="A0A136J1U3">
    <property type="interactions" value="30"/>
</dbReference>
<keyword evidence="3 6" id="KW-1133">Transmembrane helix</keyword>
<dbReference type="CDD" id="cd17476">
    <property type="entry name" value="MFS_Amf1_MDR_like"/>
    <property type="match status" value="1"/>
</dbReference>